<protein>
    <submittedName>
        <fullName evidence="1">Uncharacterized protein</fullName>
    </submittedName>
</protein>
<gene>
    <name evidence="1" type="ORF">QFC22_003554</name>
</gene>
<dbReference type="EMBL" id="JASBWU010000009">
    <property type="protein sequence ID" value="KAJ9119063.1"/>
    <property type="molecule type" value="Genomic_DNA"/>
</dbReference>
<name>A0ACC2X4W5_9TREE</name>
<organism evidence="1 2">
    <name type="scientific">Naganishia vaughanmartiniae</name>
    <dbReference type="NCBI Taxonomy" id="1424756"/>
    <lineage>
        <taxon>Eukaryota</taxon>
        <taxon>Fungi</taxon>
        <taxon>Dikarya</taxon>
        <taxon>Basidiomycota</taxon>
        <taxon>Agaricomycotina</taxon>
        <taxon>Tremellomycetes</taxon>
        <taxon>Filobasidiales</taxon>
        <taxon>Filobasidiaceae</taxon>
        <taxon>Naganishia</taxon>
    </lineage>
</organism>
<evidence type="ECO:0000313" key="1">
    <source>
        <dbReference type="EMBL" id="KAJ9119063.1"/>
    </source>
</evidence>
<proteinExistence type="predicted"/>
<reference evidence="1" key="1">
    <citation type="submission" date="2023-04" db="EMBL/GenBank/DDBJ databases">
        <title>Draft Genome sequencing of Naganishia species isolated from polar environments using Oxford Nanopore Technology.</title>
        <authorList>
            <person name="Leo P."/>
            <person name="Venkateswaran K."/>
        </authorList>
    </citation>
    <scope>NUCLEOTIDE SEQUENCE</scope>
    <source>
        <strain evidence="1">MNA-CCFEE 5425</strain>
    </source>
</reference>
<sequence>MSPPSASDTTRSPSKTTPTLPLKFRVPPLPPRIHRRLLLQPTDEGLIVKPSASDDAADQGIVIGWGPKGAVTVVEGGKGNVSSSEAALELEIGGILGISRLWSTAYLLVFLDKPPSSTNTAALKPIRIFPPEENRTFPALPLQTPSMVDQGDPLLERLRAIAEREGILPMSPTSEARQRGMDWRATLVEDDDSAGRTPQEEQERTPALNDVSRDGEGTGQGTVFELRNVYAVPLTKVGADGLIKQIQAAMAKGKPKPSSESSVPPPVTAGGTGKPATPSQSQDDEDGTSSTETPLEAFARVMNPKGWQINMPKFAVPQPKSNAASQTATPPTELSASIPPERDAVVEQSVPCPQENTDHSVVVGAVPSESGDLGETPLAHLQEEPTMAAAAAAAAVHQKQDKDDPKDPSSEGGVLDAETVMAAVPGTQTTEESVAMGKEKERKRDSFMGVEWGKVFGKGGLARQKSSRAGGSDATPRSAGLDALEAKVPGVFDDLTDEERRGLEVDDGVAIESSTASLDGKAPAGDAGSGGSQRKDLEVKIVREIVRELGNARVVWEGGFFYSFETDLSHSLQHKRRQLSTRTQSTGLLQTLLKKDHQDSRSSLLGSNESTPAEETPRSTFPAVAGGLEAPAEIPDVKRETIDNSDTARQSRGETWVEPDVSLPLWRRMDPTFFWNAWMLRDFIDLGLHSYTLPLMQGWVQSSRFYIPPAPAAPMEPAQATMTSPQPQTTRKSNSIDNDLGPPSTPVDIAVISRRSKDRAGLRFQRRGIDEEGNVANFVETEMMVRVKVEGKWSIFSFTQLRGSIPLFWSQSSTLTDMKPAPVLVRPVEQSVATAKLHFDELKRRYGPQTIINLAELTGKESVVTLGYRAVTKALEDKDVRYTEFDFHNECKGMKYENISKLITQLAGTFSEQGYFWTCQGEVMREQTGTFRINCIDCLDRTNVVESALARHILTNQLTQVGRTPDSLTSDIEWVFNDMWANNGDQISRLYAGTSALKGDFTRTGKRDLTGMLHDGLNSVTRMGRGAIGDFFSQAVISFMVGERNLTVFSEVLANLGSIDRTSLLRLSRIRAAAIETCSARVLEEGERRIYGWTLFSPEEPNVRYTQKLEEKILLISQLALYVVSFDYNLEKVVASTRISLRNITSIQKGAYILSPLQEAGRDPEENSGFLIRFRPAKNDTRFTSYSMMNSPPVSPAKSRAKLSTDSGENEDTEFFAFKALPREFVHPGADDDEDDDRGKDETCREVVDKIVDRIQGECARAAGSVGGYVGGYARKQDFITEGDIVGLAEAQKGTSLVARADYALKRFLWIP</sequence>
<dbReference type="Proteomes" id="UP001243375">
    <property type="component" value="Unassembled WGS sequence"/>
</dbReference>
<evidence type="ECO:0000313" key="2">
    <source>
        <dbReference type="Proteomes" id="UP001243375"/>
    </source>
</evidence>
<accession>A0ACC2X4W5</accession>
<keyword evidence="2" id="KW-1185">Reference proteome</keyword>
<comment type="caution">
    <text evidence="1">The sequence shown here is derived from an EMBL/GenBank/DDBJ whole genome shotgun (WGS) entry which is preliminary data.</text>
</comment>